<dbReference type="Proteomes" id="UP001163046">
    <property type="component" value="Unassembled WGS sequence"/>
</dbReference>
<dbReference type="EMBL" id="MU827782">
    <property type="protein sequence ID" value="KAJ7336493.1"/>
    <property type="molecule type" value="Genomic_DNA"/>
</dbReference>
<evidence type="ECO:0000256" key="1">
    <source>
        <dbReference type="SAM" id="MobiDB-lite"/>
    </source>
</evidence>
<name>A0A9W9YFE9_9CNID</name>
<gene>
    <name evidence="2" type="ORF">OS493_011696</name>
</gene>
<feature type="compositionally biased region" description="Basic and acidic residues" evidence="1">
    <location>
        <begin position="16"/>
        <end position="49"/>
    </location>
</feature>
<keyword evidence="3" id="KW-1185">Reference proteome</keyword>
<organism evidence="2 3">
    <name type="scientific">Desmophyllum pertusum</name>
    <dbReference type="NCBI Taxonomy" id="174260"/>
    <lineage>
        <taxon>Eukaryota</taxon>
        <taxon>Metazoa</taxon>
        <taxon>Cnidaria</taxon>
        <taxon>Anthozoa</taxon>
        <taxon>Hexacorallia</taxon>
        <taxon>Scleractinia</taxon>
        <taxon>Caryophylliina</taxon>
        <taxon>Caryophylliidae</taxon>
        <taxon>Desmophyllum</taxon>
    </lineage>
</organism>
<evidence type="ECO:0000313" key="2">
    <source>
        <dbReference type="EMBL" id="KAJ7336493.1"/>
    </source>
</evidence>
<evidence type="ECO:0000313" key="3">
    <source>
        <dbReference type="Proteomes" id="UP001163046"/>
    </source>
</evidence>
<proteinExistence type="predicted"/>
<comment type="caution">
    <text evidence="2">The sequence shown here is derived from an EMBL/GenBank/DDBJ whole genome shotgun (WGS) entry which is preliminary data.</text>
</comment>
<accession>A0A9W9YFE9</accession>
<dbReference type="AlphaFoldDB" id="A0A9W9YFE9"/>
<reference evidence="2" key="1">
    <citation type="submission" date="2023-01" db="EMBL/GenBank/DDBJ databases">
        <title>Genome assembly of the deep-sea coral Lophelia pertusa.</title>
        <authorList>
            <person name="Herrera S."/>
            <person name="Cordes E."/>
        </authorList>
    </citation>
    <scope>NUCLEOTIDE SEQUENCE</scope>
    <source>
        <strain evidence="2">USNM1676648</strain>
        <tissue evidence="2">Polyp</tissue>
    </source>
</reference>
<sequence>MVMARRLTQPRRSQKKITEEDHRRRSQKKITEEDHRRRSQKKITEEDHMITSVQEEPNCFEWRQWNTCTKMAKYMNEWQRIYSGLVCLQRGGCDDFNVLPLSIQDMQQNA</sequence>
<protein>
    <submittedName>
        <fullName evidence="2">Uncharacterized protein</fullName>
    </submittedName>
</protein>
<feature type="region of interest" description="Disordered" evidence="1">
    <location>
        <begin position="1"/>
        <end position="49"/>
    </location>
</feature>